<dbReference type="RefSeq" id="WP_345270530.1">
    <property type="nucleotide sequence ID" value="NZ_BAABHB010000013.1"/>
</dbReference>
<gene>
    <name evidence="2" type="ORF">GCM10023187_47330</name>
</gene>
<dbReference type="Proteomes" id="UP001500936">
    <property type="component" value="Unassembled WGS sequence"/>
</dbReference>
<feature type="domain" description="Amine oxidase" evidence="1">
    <location>
        <begin position="647"/>
        <end position="718"/>
    </location>
</feature>
<dbReference type="InterPro" id="IPR036188">
    <property type="entry name" value="FAD/NAD-bd_sf"/>
</dbReference>
<accession>A0ABP8KTF8</accession>
<dbReference type="PANTHER" id="PTHR42923:SF46">
    <property type="entry name" value="AMINE OXIDASE"/>
    <property type="match status" value="1"/>
</dbReference>
<proteinExistence type="predicted"/>
<evidence type="ECO:0000259" key="1">
    <source>
        <dbReference type="Pfam" id="PF01593"/>
    </source>
</evidence>
<dbReference type="PANTHER" id="PTHR42923">
    <property type="entry name" value="PROTOPORPHYRINOGEN OXIDASE"/>
    <property type="match status" value="1"/>
</dbReference>
<dbReference type="InterPro" id="IPR050464">
    <property type="entry name" value="Zeta_carotene_desat/Oxidored"/>
</dbReference>
<dbReference type="InterPro" id="IPR002937">
    <property type="entry name" value="Amino_oxidase"/>
</dbReference>
<organism evidence="2 3">
    <name type="scientific">Nibrella viscosa</name>
    <dbReference type="NCBI Taxonomy" id="1084524"/>
    <lineage>
        <taxon>Bacteria</taxon>
        <taxon>Pseudomonadati</taxon>
        <taxon>Bacteroidota</taxon>
        <taxon>Cytophagia</taxon>
        <taxon>Cytophagales</taxon>
        <taxon>Spirosomataceae</taxon>
        <taxon>Nibrella</taxon>
    </lineage>
</organism>
<name>A0ABP8KTF8_9BACT</name>
<dbReference type="EMBL" id="BAABHB010000013">
    <property type="protein sequence ID" value="GAA4416146.1"/>
    <property type="molecule type" value="Genomic_DNA"/>
</dbReference>
<dbReference type="Pfam" id="PF13450">
    <property type="entry name" value="NAD_binding_8"/>
    <property type="match status" value="1"/>
</dbReference>
<reference evidence="3" key="1">
    <citation type="journal article" date="2019" name="Int. J. Syst. Evol. Microbiol.">
        <title>The Global Catalogue of Microorganisms (GCM) 10K type strain sequencing project: providing services to taxonomists for standard genome sequencing and annotation.</title>
        <authorList>
            <consortium name="The Broad Institute Genomics Platform"/>
            <consortium name="The Broad Institute Genome Sequencing Center for Infectious Disease"/>
            <person name="Wu L."/>
            <person name="Ma J."/>
        </authorList>
    </citation>
    <scope>NUCLEOTIDE SEQUENCE [LARGE SCALE GENOMIC DNA]</scope>
    <source>
        <strain evidence="3">JCM 17925</strain>
    </source>
</reference>
<comment type="caution">
    <text evidence="2">The sequence shown here is derived from an EMBL/GenBank/DDBJ whole genome shotgun (WGS) entry which is preliminary data.</text>
</comment>
<keyword evidence="3" id="KW-1185">Reference proteome</keyword>
<evidence type="ECO:0000313" key="3">
    <source>
        <dbReference type="Proteomes" id="UP001500936"/>
    </source>
</evidence>
<protein>
    <submittedName>
        <fullName evidence="2">NAD(P)-binding protein</fullName>
    </submittedName>
</protein>
<sequence>MLHKTKVAVLGGGMGAMSAVYELLKADQFAGNYDITIYQMGWRIGGKGASGREKVKNSVNPSENNQRILEHGLHAWFGWYSNAFNQFKDCYTHLDWGPEHRFNTWDKAFTPEDDVVVMENIGNNWKGVPITVPAIPGEPGGHEELLTLAEYQQLLAQKLEEFFFHHPIGQKNADTSIDKNTLETFWETLKDGVDWLKEKTLHFTAGVIIRTINRLILENSSSFYQPDHPVKPQIIALIDSFANWLYTKFSEAMANDWETKKFFTLLDVGLAVTKGLIKDHVVHKGLNSINNVDFKEWLKRHGATDVTLNSFWVRTVYDSCFAYRKGIKEYPDLEAGVALRICFGIAFGSKGHWLWKMNAGMGDTIFSPYYTVLKKLGVRFEFFHKVKALTLSADKGSVSEIILERQAIVKPEYEPEGYQPTFNVGGVDCWPAAPLYDQLVEGEAMQQLAAAGKNVSLESFWSEWPGCADESKRNVVLKKRGEEGTGDFDLIILNIPIAAHIHICPELIQQNPHWLDSIVNVNTNQTFSTQLWLTKTCEQLGWKFKSSIMTAFWEPVDTFADMSHLLQAENWNLETGPKQITYLVGPFPEQPVIPPAGQHTFPDYMNAVVKDVSLDYLEKYIKWIFPGSEQGGQFAWTDLLDFGKGVGPERFNAQYWRVNVDPWERYTLSTKGSSAYRMRVDESGYSNLFFTGDWTDNGVNAGCIEACVVSGIRCATAITGTDIPVIGDNGLFQMQ</sequence>
<dbReference type="SUPFAM" id="SSF51905">
    <property type="entry name" value="FAD/NAD(P)-binding domain"/>
    <property type="match status" value="1"/>
</dbReference>
<dbReference type="Pfam" id="PF01593">
    <property type="entry name" value="Amino_oxidase"/>
    <property type="match status" value="1"/>
</dbReference>
<evidence type="ECO:0000313" key="2">
    <source>
        <dbReference type="EMBL" id="GAA4416146.1"/>
    </source>
</evidence>